<dbReference type="InterPro" id="IPR001036">
    <property type="entry name" value="Acrflvin-R"/>
</dbReference>
<dbReference type="Gene3D" id="3.30.2090.10">
    <property type="entry name" value="Multidrug efflux transporter AcrB TolC docking domain, DN and DC subdomains"/>
    <property type="match status" value="1"/>
</dbReference>
<feature type="transmembrane region" description="Helical" evidence="1">
    <location>
        <begin position="255"/>
        <end position="275"/>
    </location>
</feature>
<sequence>MQFTNTPNTGTVFFALESLSTRTRSAAQINAEINARISQIQEGFAFSIMPPPILGIGQGSGYSLYVQDRAGLGYGALQTAINTLSGSIMQTPGMSFPISSYQANVPQLEAKIDRDKAKAQGVPLNALFGTLQTYLGSSYINDFNRYGRTWQVIAQADGQFRDSVEDIANLRTRNDKGEMVPIGSMVNISTTYGPDPVIRYNGFPAADLIGDADPRILSSTQAMSELTAMAAKLLPNGMNIQWTDLSYQQSTQGNAAIIVFPVAVLLAFLALAALYESWTLPLAVILIVPMTMLSALFGVWLTGGDNNVFVQVGLVVLMGLACKNAILIVEFARELELQGKSIMEAALEACRLRLRPIVMTSIAFIAGTIPLILGHGAGAEVRGVTGITVFAGMLGVTLFGLFLTPVFYVTLRRMVTRKAQQQTA</sequence>
<keyword evidence="1" id="KW-0812">Transmembrane</keyword>
<dbReference type="GO" id="GO:0005886">
    <property type="term" value="C:plasma membrane"/>
    <property type="evidence" value="ECO:0007669"/>
    <property type="project" value="TreeGrafter"/>
</dbReference>
<organism evidence="2 3">
    <name type="scientific">Serratia plymuthica</name>
    <dbReference type="NCBI Taxonomy" id="82996"/>
    <lineage>
        <taxon>Bacteria</taxon>
        <taxon>Pseudomonadati</taxon>
        <taxon>Pseudomonadota</taxon>
        <taxon>Gammaproteobacteria</taxon>
        <taxon>Enterobacterales</taxon>
        <taxon>Yersiniaceae</taxon>
        <taxon>Serratia</taxon>
    </lineage>
</organism>
<accession>A0A2X4UFM6</accession>
<evidence type="ECO:0000313" key="2">
    <source>
        <dbReference type="EMBL" id="SQI37491.1"/>
    </source>
</evidence>
<feature type="transmembrane region" description="Helical" evidence="1">
    <location>
        <begin position="282"/>
        <end position="302"/>
    </location>
</feature>
<dbReference type="EMBL" id="LS483469">
    <property type="protein sequence ID" value="SQI37491.1"/>
    <property type="molecule type" value="Genomic_DNA"/>
</dbReference>
<dbReference type="SUPFAM" id="SSF82866">
    <property type="entry name" value="Multidrug efflux transporter AcrB transmembrane domain"/>
    <property type="match status" value="1"/>
</dbReference>
<name>A0A2X4UFM6_SERPL</name>
<dbReference type="Pfam" id="PF00873">
    <property type="entry name" value="ACR_tran"/>
    <property type="match status" value="1"/>
</dbReference>
<protein>
    <submittedName>
        <fullName evidence="2">Efflux pump membrane transporter BepE</fullName>
    </submittedName>
</protein>
<dbReference type="Gene3D" id="3.30.70.1430">
    <property type="entry name" value="Multidrug efflux transporter AcrB pore domain"/>
    <property type="match status" value="1"/>
</dbReference>
<dbReference type="Gene3D" id="3.30.70.1440">
    <property type="entry name" value="Multidrug efflux transporter AcrB pore domain"/>
    <property type="match status" value="1"/>
</dbReference>
<keyword evidence="1" id="KW-1133">Transmembrane helix</keyword>
<evidence type="ECO:0000256" key="1">
    <source>
        <dbReference type="SAM" id="Phobius"/>
    </source>
</evidence>
<feature type="transmembrane region" description="Helical" evidence="1">
    <location>
        <begin position="308"/>
        <end position="331"/>
    </location>
</feature>
<feature type="transmembrane region" description="Helical" evidence="1">
    <location>
        <begin position="385"/>
        <end position="411"/>
    </location>
</feature>
<dbReference type="PANTHER" id="PTHR32063:SF11">
    <property type="entry name" value="CATION OR DRUG EFFLUX SYSTEM PROTEIN"/>
    <property type="match status" value="1"/>
</dbReference>
<dbReference type="SUPFAM" id="SSF82714">
    <property type="entry name" value="Multidrug efflux transporter AcrB TolC docking domain, DN and DC subdomains"/>
    <property type="match status" value="1"/>
</dbReference>
<dbReference type="AlphaFoldDB" id="A0A2X4UFM6"/>
<dbReference type="Gene3D" id="1.20.1640.10">
    <property type="entry name" value="Multidrug efflux transporter AcrB transmembrane domain"/>
    <property type="match status" value="1"/>
</dbReference>
<dbReference type="PANTHER" id="PTHR32063">
    <property type="match status" value="1"/>
</dbReference>
<gene>
    <name evidence="2" type="primary">bepE_1</name>
    <name evidence="2" type="ORF">NCTC12961_02376</name>
</gene>
<dbReference type="GO" id="GO:0042910">
    <property type="term" value="F:xenobiotic transmembrane transporter activity"/>
    <property type="evidence" value="ECO:0007669"/>
    <property type="project" value="TreeGrafter"/>
</dbReference>
<proteinExistence type="predicted"/>
<dbReference type="SUPFAM" id="SSF82693">
    <property type="entry name" value="Multidrug efflux transporter AcrB pore domain, PN1, PN2, PC1 and PC2 subdomains"/>
    <property type="match status" value="1"/>
</dbReference>
<evidence type="ECO:0000313" key="3">
    <source>
        <dbReference type="Proteomes" id="UP000248897"/>
    </source>
</evidence>
<dbReference type="InterPro" id="IPR027463">
    <property type="entry name" value="AcrB_DN_DC_subdom"/>
</dbReference>
<keyword evidence="1" id="KW-0472">Membrane</keyword>
<dbReference type="Proteomes" id="UP000248897">
    <property type="component" value="Chromosome 1"/>
</dbReference>
<reference evidence="2 3" key="1">
    <citation type="submission" date="2018-06" db="EMBL/GenBank/DDBJ databases">
        <authorList>
            <consortium name="Pathogen Informatics"/>
            <person name="Doyle S."/>
        </authorList>
    </citation>
    <scope>NUCLEOTIDE SEQUENCE [LARGE SCALE GENOMIC DNA]</scope>
    <source>
        <strain evidence="2 3">NCTC12961</strain>
    </source>
</reference>
<feature type="transmembrane region" description="Helical" evidence="1">
    <location>
        <begin position="352"/>
        <end position="373"/>
    </location>
</feature>